<dbReference type="PANTHER" id="PTHR45615">
    <property type="entry name" value="MYOSIN HEAVY CHAIN, NON-MUSCLE"/>
    <property type="match status" value="1"/>
</dbReference>
<evidence type="ECO:0000256" key="3">
    <source>
        <dbReference type="SAM" id="Phobius"/>
    </source>
</evidence>
<keyword evidence="5" id="KW-1185">Reference proteome</keyword>
<feature type="coiled-coil region" evidence="1">
    <location>
        <begin position="635"/>
        <end position="669"/>
    </location>
</feature>
<dbReference type="Proteomes" id="UP001189429">
    <property type="component" value="Unassembled WGS sequence"/>
</dbReference>
<feature type="compositionally biased region" description="Low complexity" evidence="2">
    <location>
        <begin position="1447"/>
        <end position="1457"/>
    </location>
</feature>
<feature type="region of interest" description="Disordered" evidence="2">
    <location>
        <begin position="290"/>
        <end position="311"/>
    </location>
</feature>
<keyword evidence="3" id="KW-0812">Transmembrane</keyword>
<accession>A0ABN9VXF4</accession>
<feature type="region of interest" description="Disordered" evidence="2">
    <location>
        <begin position="1"/>
        <end position="29"/>
    </location>
</feature>
<dbReference type="Gene3D" id="3.90.180.10">
    <property type="entry name" value="Medium-chain alcohol dehydrogenases, catalytic domain"/>
    <property type="match status" value="1"/>
</dbReference>
<evidence type="ECO:0000256" key="2">
    <source>
        <dbReference type="SAM" id="MobiDB-lite"/>
    </source>
</evidence>
<feature type="compositionally biased region" description="Low complexity" evidence="2">
    <location>
        <begin position="1404"/>
        <end position="1416"/>
    </location>
</feature>
<gene>
    <name evidence="4" type="ORF">PCOR1329_LOCUS62133</name>
</gene>
<keyword evidence="3" id="KW-1133">Transmembrane helix</keyword>
<organism evidence="4 5">
    <name type="scientific">Prorocentrum cordatum</name>
    <dbReference type="NCBI Taxonomy" id="2364126"/>
    <lineage>
        <taxon>Eukaryota</taxon>
        <taxon>Sar</taxon>
        <taxon>Alveolata</taxon>
        <taxon>Dinophyceae</taxon>
        <taxon>Prorocentrales</taxon>
        <taxon>Prorocentraceae</taxon>
        <taxon>Prorocentrum</taxon>
    </lineage>
</organism>
<evidence type="ECO:0000256" key="1">
    <source>
        <dbReference type="SAM" id="Coils"/>
    </source>
</evidence>
<evidence type="ECO:0000313" key="4">
    <source>
        <dbReference type="EMBL" id="CAK0878337.1"/>
    </source>
</evidence>
<dbReference type="EMBL" id="CAUYUJ010017837">
    <property type="protein sequence ID" value="CAK0878337.1"/>
    <property type="molecule type" value="Genomic_DNA"/>
</dbReference>
<name>A0ABN9VXF4_9DINO</name>
<feature type="region of interest" description="Disordered" evidence="2">
    <location>
        <begin position="1062"/>
        <end position="1088"/>
    </location>
</feature>
<feature type="compositionally biased region" description="Basic and acidic residues" evidence="2">
    <location>
        <begin position="867"/>
        <end position="877"/>
    </location>
</feature>
<feature type="region of interest" description="Disordered" evidence="2">
    <location>
        <begin position="1221"/>
        <end position="1249"/>
    </location>
</feature>
<comment type="caution">
    <text evidence="4">The sequence shown here is derived from an EMBL/GenBank/DDBJ whole genome shotgun (WGS) entry which is preliminary data.</text>
</comment>
<feature type="region of interest" description="Disordered" evidence="2">
    <location>
        <begin position="83"/>
        <end position="110"/>
    </location>
</feature>
<evidence type="ECO:0000313" key="5">
    <source>
        <dbReference type="Proteomes" id="UP001189429"/>
    </source>
</evidence>
<feature type="region of interest" description="Disordered" evidence="2">
    <location>
        <begin position="1273"/>
        <end position="1309"/>
    </location>
</feature>
<feature type="region of interest" description="Disordered" evidence="2">
    <location>
        <begin position="361"/>
        <end position="381"/>
    </location>
</feature>
<keyword evidence="3" id="KW-0472">Membrane</keyword>
<feature type="compositionally biased region" description="Gly residues" evidence="2">
    <location>
        <begin position="840"/>
        <end position="851"/>
    </location>
</feature>
<feature type="coiled-coil region" evidence="1">
    <location>
        <begin position="543"/>
        <end position="570"/>
    </location>
</feature>
<dbReference type="Gene3D" id="3.40.50.720">
    <property type="entry name" value="NAD(P)-binding Rossmann-like Domain"/>
    <property type="match status" value="1"/>
</dbReference>
<keyword evidence="1" id="KW-0175">Coiled coil</keyword>
<feature type="compositionally biased region" description="Basic and acidic residues" evidence="2">
    <location>
        <begin position="1493"/>
        <end position="1503"/>
    </location>
</feature>
<sequence>MAAGVGQLKQTGEGSDEAGDPDAREEDVDVIAAEIEYLSLDEDEAEEARLQLEQKRCAWKERASTEPPSRASLEQAMEVTHCKGRGQNGQRPRECPNPPVDKSKRRGPKEKRMLHGCAFTGVAIAARIKLQCASVPESSRFLRRVRGAGGLAKAIAAIILPVCVGGLLGAGGAAVLEEDAPRILRVCIFAFLERDGLAAECPGDLQLVTGRTWKGTAFGGWKSKPQVPMLVDLYMAGEVIKVNEYVMHEMIFEDIIQAFELLHHGECLRCGATLAAFDELVQSWARAAAPATAEQQTSRPSSQRGTQPPGLEALRWRVARRAVGRSREVRHASVRGGRHRAAEALGAAAAPVACGPAPAMRIDAASPGKEAGPSGHTSADLERDLDLPLAGAGAAARTLALASGLLGKELDVTPSYWPAVWQEFGDEAVSQLLSRGTKGEDEGAGAKLQWQARVLRRLRELMDDRPPKGDAEESADAGFQEHLQAAEFVLRRAAHAVSVLQTCDEGGPARMPHLEKVVPRVCADLASWLEQMTTLVSVYHVSLHDMESERRRLQAELSAQVARAGSAEREAHAAGSRLERVIERRQEEETQAKADQLLGRNAPGAAWDDEAWEAKLDELHRKWEEQYMQPVLQEMEDLKSQNMELLDMLRKSNREKKEVEDLLSKAEAFLKASSLRDEAQAQGMEALEKLLESLDDDCFWAEGRSLLQESLEYLRSGDDSHQVAIQGLLRAGCAAAAEHGRLSAACAHAGRALRAVGGWLAEAAAAAEGLAPEVGIGNLAPVLDWAVRAMSASARGLGGPRGLGGGGSSPGATSPQTPQGQDPAYSFFPDDGDEEECGRAGPGGDSGGALGQAGEFPWESLGCGEPSRWEPDHEAPARVRRQVEEEVRVQMQAQVAGELERLRLEMAAQASESAAITERSRRDADEMAEKLREDLEKARGRIDELRKKLTALQKILEKRGLGKEMREAMEEAGLTTFQSGANRVFERLYGDATARLHKFTERQVDYIRENSTGWQNKCKGAFERVLDQVVRQKEQVAPQKSELGRAGQMFRQVVEQRLAPRAAAKNEHPTPLQMGRATSAPGQPRRSHAEVGLPKETFVGVGAGVDGLVSSTSSTGLREQPQARALAHGLQQFQQVVGRAAGRAVANQRLVRASGAEHAGAVPPPGYLDLFGNAVPTHGSEAKGQLVKAKPRRGSAVHKASTAVHHLGSVEEHVVRGVASLPAGKGRGSPREARLGAAPQPASTEEPWEATPVLARPADDALHQDSVGSALARRLSTARPVAAGSGRLEGGSAHSRSASPPASPELSRGLDGLADRLACGAAGRRGSARKCRGSALWREPQELSAAAEFVTAAAAAAHAMPEPAASEGLRTWPEQRLPQASARPRQLVSVDGLAACEPLAGGLSASKSLTSKSSASNDESLADGGDSQDSRWRHGRSKSLARMASDQQAAIQQQLLQGARPSRRGSSAVSRTAKALDLGGEAAASRAGVVRHARTESDAHTESKVSATGASVAERVPDSRASQMLTSSNSLSSTLRPSSSQARHSRIQE</sequence>
<dbReference type="PANTHER" id="PTHR45615:SF40">
    <property type="entry name" value="MYOSIN HEAVY CHAIN, NON-MUSCLE"/>
    <property type="match status" value="1"/>
</dbReference>
<feature type="compositionally biased region" description="Low complexity" evidence="2">
    <location>
        <begin position="1522"/>
        <end position="1540"/>
    </location>
</feature>
<feature type="transmembrane region" description="Helical" evidence="3">
    <location>
        <begin position="150"/>
        <end position="176"/>
    </location>
</feature>
<feature type="compositionally biased region" description="Gly residues" evidence="2">
    <location>
        <begin position="798"/>
        <end position="809"/>
    </location>
</feature>
<feature type="compositionally biased region" description="Acidic residues" evidence="2">
    <location>
        <begin position="14"/>
        <end position="29"/>
    </location>
</feature>
<proteinExistence type="predicted"/>
<protein>
    <submittedName>
        <fullName evidence="4">Uncharacterized protein</fullName>
    </submittedName>
</protein>
<feature type="compositionally biased region" description="Polar residues" evidence="2">
    <location>
        <begin position="294"/>
        <end position="306"/>
    </location>
</feature>
<feature type="coiled-coil region" evidence="1">
    <location>
        <begin position="921"/>
        <end position="955"/>
    </location>
</feature>
<reference evidence="4" key="1">
    <citation type="submission" date="2023-10" db="EMBL/GenBank/DDBJ databases">
        <authorList>
            <person name="Chen Y."/>
            <person name="Shah S."/>
            <person name="Dougan E. K."/>
            <person name="Thang M."/>
            <person name="Chan C."/>
        </authorList>
    </citation>
    <scope>NUCLEOTIDE SEQUENCE [LARGE SCALE GENOMIC DNA]</scope>
</reference>
<feature type="region of interest" description="Disordered" evidence="2">
    <location>
        <begin position="1404"/>
        <end position="1549"/>
    </location>
</feature>
<feature type="region of interest" description="Disordered" evidence="2">
    <location>
        <begin position="798"/>
        <end position="877"/>
    </location>
</feature>